<evidence type="ECO:0000256" key="5">
    <source>
        <dbReference type="RuleBase" id="RU003856"/>
    </source>
</evidence>
<name>A0ABC8ZQJ0_9POAL</name>
<dbReference type="EMBL" id="OZ075129">
    <property type="protein sequence ID" value="CAL4964965.1"/>
    <property type="molecule type" value="Genomic_DNA"/>
</dbReference>
<dbReference type="PROSITE" id="PS00281">
    <property type="entry name" value="BOWMAN_BIRK"/>
    <property type="match status" value="1"/>
</dbReference>
<dbReference type="PANTHER" id="PTHR33479">
    <property type="entry name" value="BOWMAN-BIRK TYPE BRAN TRYPSIN INHIBITOR"/>
    <property type="match status" value="1"/>
</dbReference>
<dbReference type="Gene3D" id="2.10.69.10">
    <property type="entry name" value="Cysteine Protease (Bromelain) Inhibitor, subunit H"/>
    <property type="match status" value="2"/>
</dbReference>
<feature type="chain" id="PRO_5044780007" description="Bowman-Birk serine protease inhibitors family domain-containing protein" evidence="6">
    <location>
        <begin position="27"/>
        <end position="231"/>
    </location>
</feature>
<protein>
    <recommendedName>
        <fullName evidence="7">Bowman-Birk serine protease inhibitors family domain-containing protein</fullName>
    </recommendedName>
</protein>
<evidence type="ECO:0000256" key="6">
    <source>
        <dbReference type="SAM" id="SignalP"/>
    </source>
</evidence>
<dbReference type="SMART" id="SM00269">
    <property type="entry name" value="BowB"/>
    <property type="match status" value="2"/>
</dbReference>
<proteinExistence type="inferred from homology"/>
<reference evidence="8 9" key="2">
    <citation type="submission" date="2024-10" db="EMBL/GenBank/DDBJ databases">
        <authorList>
            <person name="Ryan C."/>
        </authorList>
    </citation>
    <scope>NUCLEOTIDE SEQUENCE [LARGE SCALE GENOMIC DNA]</scope>
</reference>
<keyword evidence="6" id="KW-0732">Signal</keyword>
<evidence type="ECO:0000256" key="3">
    <source>
        <dbReference type="ARBA" id="ARBA00022900"/>
    </source>
</evidence>
<dbReference type="PANTHER" id="PTHR33479:SF22">
    <property type="entry name" value="BOWMAN-BIRK TYPE BRAN TRYPSIN INHIBITOR"/>
    <property type="match status" value="1"/>
</dbReference>
<feature type="domain" description="Bowman-Birk serine protease inhibitors family" evidence="7">
    <location>
        <begin position="89"/>
        <end position="103"/>
    </location>
</feature>
<keyword evidence="3 5" id="KW-0722">Serine protease inhibitor</keyword>
<gene>
    <name evidence="8" type="ORF">URODEC1_LOCUS46960</name>
</gene>
<reference evidence="9" key="1">
    <citation type="submission" date="2024-06" db="EMBL/GenBank/DDBJ databases">
        <authorList>
            <person name="Ryan C."/>
        </authorList>
    </citation>
    <scope>NUCLEOTIDE SEQUENCE [LARGE SCALE GENOMIC DNA]</scope>
</reference>
<keyword evidence="4" id="KW-1015">Disulfide bond</keyword>
<dbReference type="CDD" id="cd00023">
    <property type="entry name" value="BBI"/>
    <property type="match status" value="1"/>
</dbReference>
<comment type="similarity">
    <text evidence="1 5">Belongs to the Bowman-Birk serine protease inhibitor family.</text>
</comment>
<keyword evidence="9" id="KW-1185">Reference proteome</keyword>
<feature type="signal peptide" evidence="6">
    <location>
        <begin position="1"/>
        <end position="26"/>
    </location>
</feature>
<evidence type="ECO:0000259" key="7">
    <source>
        <dbReference type="PROSITE" id="PS00281"/>
    </source>
</evidence>
<evidence type="ECO:0000256" key="4">
    <source>
        <dbReference type="ARBA" id="ARBA00023157"/>
    </source>
</evidence>
<dbReference type="GO" id="GO:0004867">
    <property type="term" value="F:serine-type endopeptidase inhibitor activity"/>
    <property type="evidence" value="ECO:0007669"/>
    <property type="project" value="UniProtKB-KW"/>
</dbReference>
<evidence type="ECO:0000313" key="8">
    <source>
        <dbReference type="EMBL" id="CAL4964965.1"/>
    </source>
</evidence>
<dbReference type="SUPFAM" id="SSF57247">
    <property type="entry name" value="Bowman-Birk inhibitor, BBI"/>
    <property type="match status" value="2"/>
</dbReference>
<evidence type="ECO:0000256" key="2">
    <source>
        <dbReference type="ARBA" id="ARBA00022690"/>
    </source>
</evidence>
<dbReference type="AlphaFoldDB" id="A0ABC8ZQJ0"/>
<dbReference type="Pfam" id="PF00228">
    <property type="entry name" value="Bowman-Birk_leg"/>
    <property type="match status" value="1"/>
</dbReference>
<dbReference type="InterPro" id="IPR035995">
    <property type="entry name" value="Bowman-Birk_prot_inh"/>
</dbReference>
<accession>A0ABC8ZQJ0</accession>
<evidence type="ECO:0000256" key="1">
    <source>
        <dbReference type="ARBA" id="ARBA00008506"/>
    </source>
</evidence>
<dbReference type="InterPro" id="IPR000877">
    <property type="entry name" value="Prot_inh_BBI"/>
</dbReference>
<evidence type="ECO:0000313" key="9">
    <source>
        <dbReference type="Proteomes" id="UP001497457"/>
    </source>
</evidence>
<organism evidence="8 9">
    <name type="scientific">Urochloa decumbens</name>
    <dbReference type="NCBI Taxonomy" id="240449"/>
    <lineage>
        <taxon>Eukaryota</taxon>
        <taxon>Viridiplantae</taxon>
        <taxon>Streptophyta</taxon>
        <taxon>Embryophyta</taxon>
        <taxon>Tracheophyta</taxon>
        <taxon>Spermatophyta</taxon>
        <taxon>Magnoliopsida</taxon>
        <taxon>Liliopsida</taxon>
        <taxon>Poales</taxon>
        <taxon>Poaceae</taxon>
        <taxon>PACMAD clade</taxon>
        <taxon>Panicoideae</taxon>
        <taxon>Panicodae</taxon>
        <taxon>Paniceae</taxon>
        <taxon>Melinidinae</taxon>
        <taxon>Urochloa</taxon>
    </lineage>
</organism>
<keyword evidence="2 5" id="KW-0646">Protease inhibitor</keyword>
<dbReference type="Proteomes" id="UP001497457">
    <property type="component" value="Chromosome 19rd"/>
</dbReference>
<sequence>MGKRVASSILPVLWLQALLLVAGLSAFSSGDDAGAIIRLPSATAVSGEGFADEAMMAAASARQGDNKERPWKCCDIQVCTMSAMASCWCHDLLEQCSKACKECGKVRGSNPPRYICKDMYRGDPAPRCSGEDQGSRAVVHHVHGGLKEKAVIVRGSKEGNNGEERPWKCCDKAVITGPTTEGTVVWYCMDKVEHCTCDRCLELEGSRRYYCLDGYEGSDPGPSGTRAASMR</sequence>